<proteinExistence type="predicted"/>
<protein>
    <submittedName>
        <fullName evidence="1">DUF3775 domain-containing protein</fullName>
    </submittedName>
</protein>
<dbReference type="AlphaFoldDB" id="A0AAU7JNQ5"/>
<dbReference type="RefSeq" id="WP_406858707.1">
    <property type="nucleotide sequence ID" value="NZ_CP157484.1"/>
</dbReference>
<dbReference type="Pfam" id="PF12616">
    <property type="entry name" value="DUF3775"/>
    <property type="match status" value="1"/>
</dbReference>
<gene>
    <name evidence="1" type="ORF">ABEG18_25060</name>
</gene>
<name>A0AAU7JNQ5_9HYPH</name>
<reference evidence="1" key="1">
    <citation type="submission" date="2024-05" db="EMBL/GenBank/DDBJ databases">
        <authorList>
            <person name="Kim S."/>
            <person name="Heo J."/>
            <person name="Choi H."/>
            <person name="Choi Y."/>
            <person name="Kwon S.-W."/>
            <person name="Kim Y."/>
        </authorList>
    </citation>
    <scope>NUCLEOTIDE SEQUENCE</scope>
    <source>
        <strain evidence="1">KACC 23698</strain>
    </source>
</reference>
<dbReference type="EMBL" id="CP157484">
    <property type="protein sequence ID" value="XBO41877.1"/>
    <property type="molecule type" value="Genomic_DNA"/>
</dbReference>
<dbReference type="InterPro" id="IPR022254">
    <property type="entry name" value="DUF3775"/>
</dbReference>
<accession>A0AAU7JNQ5</accession>
<sequence>MADIELAISPEKVCAVAALARRFDAKDEVTETDIGSNPADDLQVAVLENHPDDPVLRELVALINGLSEDEQIDLVALTWLGRGDDSIENFDSLRQAASDAHNARTARYLCGTPLLGDYLKEGLAQCDLSCEEFEPGRPDAESPEASGASR</sequence>
<evidence type="ECO:0000313" key="1">
    <source>
        <dbReference type="EMBL" id="XBO41877.1"/>
    </source>
</evidence>
<organism evidence="1">
    <name type="scientific">Alsobacter sp. KACC 23698</name>
    <dbReference type="NCBI Taxonomy" id="3149229"/>
    <lineage>
        <taxon>Bacteria</taxon>
        <taxon>Pseudomonadati</taxon>
        <taxon>Pseudomonadota</taxon>
        <taxon>Alphaproteobacteria</taxon>
        <taxon>Hyphomicrobiales</taxon>
        <taxon>Alsobacteraceae</taxon>
        <taxon>Alsobacter</taxon>
    </lineage>
</organism>